<accession>A0A7L2BR20</accession>
<comment type="caution">
    <text evidence="4">The sequence shown here is derived from an EMBL/GenBank/DDBJ whole genome shotgun (WGS) entry which is preliminary data.</text>
</comment>
<feature type="compositionally biased region" description="Basic and acidic residues" evidence="2">
    <location>
        <begin position="457"/>
        <end position="473"/>
    </location>
</feature>
<gene>
    <name evidence="4" type="primary">Rbbp8nl</name>
    <name evidence="4" type="ORF">ALACHE_R05331</name>
</gene>
<feature type="compositionally biased region" description="Low complexity" evidence="2">
    <location>
        <begin position="140"/>
        <end position="157"/>
    </location>
</feature>
<feature type="non-terminal residue" evidence="4">
    <location>
        <position position="686"/>
    </location>
</feature>
<sequence length="686" mass="77168">MTTESFAEFLNKLKEIHEKEVQGLHSKVTELTTEKCRDAQRIEELFAKNHQLREQQKVLKENVKVLENRLRAGLCDRCMVTQELAKKKQNEYETSHFQSLQHIFILSNETNRLREENKTLKEELKRLRSLEDRTKTPGVSSRESCSTPSSPLTLLSPGSRNVTEKAEHREAEEAHQDVPDLELSEEKLQRSSPSSRTSPGTVLQEVSLAEMASQRISNQLHGTIALVRPGSRPCLLEKSPSGAAVSPPARKTPLPPEREHSPSLEAYLTASKLDSPKVAPSYENLKLSARREQLCLLHKHLSLQQLGLAAHGSPAERDSGTFPGHPLRSKAAEGRTRCRDSWDDPAALLKLPATMVYVRDQQLEEKLQLLKQRERLQHLLLQQCQPGPRADGDTKLPPLSPWLGIAAACKEERFLLEDGKEEKEEKQFWLGRERCELRAKVKEARDEDADAPLDLSESGRGRDTDWHCRRELRGCGSPRDSPGDSPAVPAARGAHRAQRDDLRCPYHWPGATRPLPGAAKEEQEDEEEDAAVLRLSRAYLTNNSTPSDPEALPEAGMRRDVSAQKGEAGKQPQANVTFEKARVKDDNDAESGKQDSDEPDTTDSEVCLFYEDENLQEAEADGKYLCTKDKVHVQQRKRKRGQDPWIKGSKKSMRGKKKIKVEQYPVGITKELENCSASHTDPSKES</sequence>
<feature type="compositionally biased region" description="Low complexity" evidence="2">
    <location>
        <begin position="190"/>
        <end position="201"/>
    </location>
</feature>
<feature type="compositionally biased region" description="Basic and acidic residues" evidence="2">
    <location>
        <begin position="162"/>
        <end position="189"/>
    </location>
</feature>
<dbReference type="PANTHER" id="PTHR15107:SF3">
    <property type="entry name" value="RBBP8 N-TERMINAL-LIKE PROTEIN"/>
    <property type="match status" value="1"/>
</dbReference>
<organism evidence="4 5">
    <name type="scientific">Alaudala cheleensis</name>
    <name type="common">Asian short-toed lark</name>
    <dbReference type="NCBI Taxonomy" id="670337"/>
    <lineage>
        <taxon>Eukaryota</taxon>
        <taxon>Metazoa</taxon>
        <taxon>Chordata</taxon>
        <taxon>Craniata</taxon>
        <taxon>Vertebrata</taxon>
        <taxon>Euteleostomi</taxon>
        <taxon>Archelosauria</taxon>
        <taxon>Archosauria</taxon>
        <taxon>Dinosauria</taxon>
        <taxon>Saurischia</taxon>
        <taxon>Theropoda</taxon>
        <taxon>Coelurosauria</taxon>
        <taxon>Aves</taxon>
        <taxon>Neognathae</taxon>
        <taxon>Neoaves</taxon>
        <taxon>Telluraves</taxon>
        <taxon>Australaves</taxon>
        <taxon>Passeriformes</taxon>
        <taxon>Sylvioidea</taxon>
        <taxon>Alaudidae</taxon>
        <taxon>Alaudala</taxon>
    </lineage>
</organism>
<dbReference type="Pfam" id="PF10482">
    <property type="entry name" value="CtIP_N"/>
    <property type="match status" value="1"/>
</dbReference>
<evidence type="ECO:0000259" key="3">
    <source>
        <dbReference type="Pfam" id="PF10482"/>
    </source>
</evidence>
<feature type="region of interest" description="Disordered" evidence="2">
    <location>
        <begin position="442"/>
        <end position="607"/>
    </location>
</feature>
<feature type="domain" description="DNA endonuclease Ctp1 N-terminal" evidence="3">
    <location>
        <begin position="6"/>
        <end position="125"/>
    </location>
</feature>
<feature type="compositionally biased region" description="Basic and acidic residues" evidence="2">
    <location>
        <begin position="579"/>
        <end position="596"/>
    </location>
</feature>
<dbReference type="EMBL" id="VWYE01010545">
    <property type="protein sequence ID" value="NXQ28190.1"/>
    <property type="molecule type" value="Genomic_DNA"/>
</dbReference>
<proteinExistence type="predicted"/>
<feature type="region of interest" description="Disordered" evidence="2">
    <location>
        <begin position="129"/>
        <end position="201"/>
    </location>
</feature>
<feature type="region of interest" description="Disordered" evidence="2">
    <location>
        <begin position="235"/>
        <end position="261"/>
    </location>
</feature>
<reference evidence="4 5" key="1">
    <citation type="submission" date="2019-09" db="EMBL/GenBank/DDBJ databases">
        <title>Bird 10,000 Genomes (B10K) Project - Family phase.</title>
        <authorList>
            <person name="Zhang G."/>
        </authorList>
    </citation>
    <scope>NUCLEOTIDE SEQUENCE [LARGE SCALE GENOMIC DNA]</scope>
    <source>
        <strain evidence="4">B10K-DU-001-15</strain>
        <tissue evidence="4">Muscle</tissue>
    </source>
</reference>
<feature type="compositionally biased region" description="Basic residues" evidence="2">
    <location>
        <begin position="648"/>
        <end position="659"/>
    </location>
</feature>
<dbReference type="InterPro" id="IPR019518">
    <property type="entry name" value="CtIP_N"/>
</dbReference>
<protein>
    <submittedName>
        <fullName evidence="4">RB8NL protein</fullName>
    </submittedName>
</protein>
<dbReference type="Proteomes" id="UP000571582">
    <property type="component" value="Unassembled WGS sequence"/>
</dbReference>
<keyword evidence="5" id="KW-1185">Reference proteome</keyword>
<dbReference type="PANTHER" id="PTHR15107">
    <property type="entry name" value="RETINOBLASTOMA BINDING PROTEIN 8"/>
    <property type="match status" value="1"/>
</dbReference>
<feature type="region of interest" description="Disordered" evidence="2">
    <location>
        <begin position="631"/>
        <end position="659"/>
    </location>
</feature>
<dbReference type="AlphaFoldDB" id="A0A7L2BR20"/>
<evidence type="ECO:0000256" key="2">
    <source>
        <dbReference type="SAM" id="MobiDB-lite"/>
    </source>
</evidence>
<feature type="non-terminal residue" evidence="4">
    <location>
        <position position="1"/>
    </location>
</feature>
<evidence type="ECO:0000313" key="5">
    <source>
        <dbReference type="Proteomes" id="UP000571582"/>
    </source>
</evidence>
<keyword evidence="1" id="KW-0175">Coiled coil</keyword>
<evidence type="ECO:0000256" key="1">
    <source>
        <dbReference type="SAM" id="Coils"/>
    </source>
</evidence>
<feature type="coiled-coil region" evidence="1">
    <location>
        <begin position="42"/>
        <end position="69"/>
    </location>
</feature>
<evidence type="ECO:0000313" key="4">
    <source>
        <dbReference type="EMBL" id="NXQ28190.1"/>
    </source>
</evidence>
<dbReference type="InterPro" id="IPR033316">
    <property type="entry name" value="RBBP8-like"/>
</dbReference>
<feature type="region of interest" description="Disordered" evidence="2">
    <location>
        <begin position="312"/>
        <end position="336"/>
    </location>
</feature>
<name>A0A7L2BR20_9PASS</name>